<evidence type="ECO:0000313" key="2">
    <source>
        <dbReference type="EMBL" id="MEF3832190.1"/>
    </source>
</evidence>
<gene>
    <name evidence="1" type="ORF">N1F79_01260</name>
    <name evidence="2" type="ORF">N1F79_03510</name>
</gene>
<evidence type="ECO:0000313" key="3">
    <source>
        <dbReference type="Proteomes" id="UP001337305"/>
    </source>
</evidence>
<dbReference type="InterPro" id="IPR032675">
    <property type="entry name" value="LRR_dom_sf"/>
</dbReference>
<sequence>MTKGEIQIRDNTKFRKSLTKLNNELFIANTVFVNSNFIEENVNELLSDTDFNTITFTDEYELNNIDFLNNYDLKSIKAVNILSKHVKDIKGLYSLKHLEKISSTNKKIDYSNFTNLRSLAGEINNFSYKTLTNIDTLEVIAITNKFKEKDVSIFSKNIHLRYLMLRGAKIESLIGLSNFVNLESLNLFHNRNILSLEGITKKLINLREIYIDSCPKLYYVNDFLLNVPHIEYLQLGVKKIDSFKFIDSLKGLKLLSIHNKIVQVEDGNKTSLIKGLNRTGGKIW</sequence>
<dbReference type="RefSeq" id="WP_303308749.1">
    <property type="nucleotide sequence ID" value="NZ_JAODOP010000001.1"/>
</dbReference>
<dbReference type="EMBL" id="JAODOP010000002">
    <property type="protein sequence ID" value="MEF3832190.1"/>
    <property type="molecule type" value="Genomic_DNA"/>
</dbReference>
<protein>
    <recommendedName>
        <fullName evidence="4">Leucine-rich repeat domain-containing protein</fullName>
    </recommendedName>
</protein>
<comment type="caution">
    <text evidence="1">The sequence shown here is derived from an EMBL/GenBank/DDBJ whole genome shotgun (WGS) entry which is preliminary data.</text>
</comment>
<dbReference type="Proteomes" id="UP001337305">
    <property type="component" value="Unassembled WGS sequence"/>
</dbReference>
<dbReference type="InterPro" id="IPR001611">
    <property type="entry name" value="Leu-rich_rpt"/>
</dbReference>
<reference evidence="1 3" key="1">
    <citation type="submission" date="2022-09" db="EMBL/GenBank/DDBJ databases">
        <title>Genome sequencing of Flavivirga sp. MEBiC05379.</title>
        <authorList>
            <person name="Oh H.-M."/>
            <person name="Kwon K.K."/>
            <person name="Park M.J."/>
            <person name="Yang S.-H."/>
        </authorList>
    </citation>
    <scope>NUCLEOTIDE SEQUENCE [LARGE SCALE GENOMIC DNA]</scope>
    <source>
        <strain evidence="1 3">MEBiC05379</strain>
    </source>
</reference>
<evidence type="ECO:0000313" key="1">
    <source>
        <dbReference type="EMBL" id="MEF3831745.1"/>
    </source>
</evidence>
<dbReference type="SUPFAM" id="SSF52058">
    <property type="entry name" value="L domain-like"/>
    <property type="match status" value="1"/>
</dbReference>
<organism evidence="1 3">
    <name type="scientific">Flavivirga spongiicola</name>
    <dbReference type="NCBI Taxonomy" id="421621"/>
    <lineage>
        <taxon>Bacteria</taxon>
        <taxon>Pseudomonadati</taxon>
        <taxon>Bacteroidota</taxon>
        <taxon>Flavobacteriia</taxon>
        <taxon>Flavobacteriales</taxon>
        <taxon>Flavobacteriaceae</taxon>
        <taxon>Flavivirga</taxon>
    </lineage>
</organism>
<dbReference type="PROSITE" id="PS51450">
    <property type="entry name" value="LRR"/>
    <property type="match status" value="1"/>
</dbReference>
<name>A0ABU7XM01_9FLAO</name>
<dbReference type="Gene3D" id="3.80.10.10">
    <property type="entry name" value="Ribonuclease Inhibitor"/>
    <property type="match status" value="1"/>
</dbReference>
<proteinExistence type="predicted"/>
<evidence type="ECO:0008006" key="4">
    <source>
        <dbReference type="Google" id="ProtNLM"/>
    </source>
</evidence>
<dbReference type="EMBL" id="JAODOP010000001">
    <property type="protein sequence ID" value="MEF3831745.1"/>
    <property type="molecule type" value="Genomic_DNA"/>
</dbReference>
<keyword evidence="3" id="KW-1185">Reference proteome</keyword>
<accession>A0ABU7XM01</accession>